<dbReference type="AlphaFoldDB" id="A0A2U3AJM8"/>
<dbReference type="OrthoDB" id="9812295at2"/>
<dbReference type="GO" id="GO:0005829">
    <property type="term" value="C:cytosol"/>
    <property type="evidence" value="ECO:0007669"/>
    <property type="project" value="TreeGrafter"/>
</dbReference>
<dbReference type="GO" id="GO:0010181">
    <property type="term" value="F:FMN binding"/>
    <property type="evidence" value="ECO:0007669"/>
    <property type="project" value="TreeGrafter"/>
</dbReference>
<name>A0A2U3AJM8_9BACL</name>
<reference evidence="3 4" key="1">
    <citation type="submission" date="2018-05" db="EMBL/GenBank/DDBJ databases">
        <title>Kurthia sibirica genome sequence.</title>
        <authorList>
            <person name="Maclea K.S."/>
            <person name="Goen A.E."/>
        </authorList>
    </citation>
    <scope>NUCLEOTIDE SEQUENCE [LARGE SCALE GENOMIC DNA]</scope>
    <source>
        <strain evidence="3 4">ATCC 49154</strain>
    </source>
</reference>
<feature type="domain" description="NADPH-dependent FMN reductase-like" evidence="2">
    <location>
        <begin position="1"/>
        <end position="147"/>
    </location>
</feature>
<dbReference type="InterPro" id="IPR050712">
    <property type="entry name" value="NAD(P)H-dep_reductase"/>
</dbReference>
<dbReference type="PANTHER" id="PTHR30543">
    <property type="entry name" value="CHROMATE REDUCTASE"/>
    <property type="match status" value="1"/>
</dbReference>
<dbReference type="RefSeq" id="WP_109306579.1">
    <property type="nucleotide sequence ID" value="NZ_BJUF01000050.1"/>
</dbReference>
<comment type="caution">
    <text evidence="3">The sequence shown here is derived from an EMBL/GenBank/DDBJ whole genome shotgun (WGS) entry which is preliminary data.</text>
</comment>
<dbReference type="Pfam" id="PF03358">
    <property type="entry name" value="FMN_red"/>
    <property type="match status" value="1"/>
</dbReference>
<dbReference type="Gene3D" id="3.40.50.360">
    <property type="match status" value="1"/>
</dbReference>
<evidence type="ECO:0000313" key="3">
    <source>
        <dbReference type="EMBL" id="PWI24748.1"/>
    </source>
</evidence>
<protein>
    <submittedName>
        <fullName evidence="3">NADPH-dependent FMN reductase</fullName>
    </submittedName>
</protein>
<dbReference type="GO" id="GO:0016491">
    <property type="term" value="F:oxidoreductase activity"/>
    <property type="evidence" value="ECO:0007669"/>
    <property type="project" value="InterPro"/>
</dbReference>
<dbReference type="PANTHER" id="PTHR30543:SF21">
    <property type="entry name" value="NAD(P)H-DEPENDENT FMN REDUCTASE LOT6"/>
    <property type="match status" value="1"/>
</dbReference>
<dbReference type="SUPFAM" id="SSF52218">
    <property type="entry name" value="Flavoproteins"/>
    <property type="match status" value="1"/>
</dbReference>
<evidence type="ECO:0000313" key="4">
    <source>
        <dbReference type="Proteomes" id="UP000245938"/>
    </source>
</evidence>
<accession>A0A2U3AJM8</accession>
<evidence type="ECO:0000259" key="2">
    <source>
        <dbReference type="Pfam" id="PF03358"/>
    </source>
</evidence>
<gene>
    <name evidence="3" type="ORF">DEX24_11510</name>
</gene>
<evidence type="ECO:0000256" key="1">
    <source>
        <dbReference type="ARBA" id="ARBA00009428"/>
    </source>
</evidence>
<comment type="similarity">
    <text evidence="1">Belongs to the azoreductase type 2 family.</text>
</comment>
<dbReference type="Proteomes" id="UP000245938">
    <property type="component" value="Unassembled WGS sequence"/>
</dbReference>
<dbReference type="InterPro" id="IPR029039">
    <property type="entry name" value="Flavoprotein-like_sf"/>
</dbReference>
<sequence length="186" mass="20946">MKIAVVCGSFRQGSYNMMFSTNLVERYSMRYDMNILPISTLPHFSQDIEDNPPDEVAIFKSQIAQSDAVLWVTPEYNGSIPGVLKNAIDWLSRVDLVMHDKPSIIMGCSTGFLGSVKAQLHLREILFTNGLKSPVLGGNEVLIGSIHKKFDDEGNFTDNDTLSFIDTVMDHFDDWVKKHKNCKDID</sequence>
<dbReference type="InterPro" id="IPR005025">
    <property type="entry name" value="FMN_Rdtase-like_dom"/>
</dbReference>
<organism evidence="3 4">
    <name type="scientific">Kurthia sibirica</name>
    <dbReference type="NCBI Taxonomy" id="202750"/>
    <lineage>
        <taxon>Bacteria</taxon>
        <taxon>Bacillati</taxon>
        <taxon>Bacillota</taxon>
        <taxon>Bacilli</taxon>
        <taxon>Bacillales</taxon>
        <taxon>Caryophanaceae</taxon>
        <taxon>Kurthia</taxon>
    </lineage>
</organism>
<dbReference type="EMBL" id="QFVR01000016">
    <property type="protein sequence ID" value="PWI24748.1"/>
    <property type="molecule type" value="Genomic_DNA"/>
</dbReference>
<proteinExistence type="inferred from homology"/>
<keyword evidence="4" id="KW-1185">Reference proteome</keyword>